<dbReference type="GO" id="GO:0046872">
    <property type="term" value="F:metal ion binding"/>
    <property type="evidence" value="ECO:0007669"/>
    <property type="project" value="UniProtKB-UniRule"/>
</dbReference>
<evidence type="ECO:0000313" key="36">
    <source>
        <dbReference type="EMBL" id="CAB3250573.1"/>
    </source>
</evidence>
<evidence type="ECO:0000256" key="34">
    <source>
        <dbReference type="SAM" id="MobiDB-lite"/>
    </source>
</evidence>
<reference evidence="36" key="1">
    <citation type="submission" date="2020-04" db="EMBL/GenBank/DDBJ databases">
        <authorList>
            <person name="Neveu A P."/>
        </authorList>
    </citation>
    <scope>NUCLEOTIDE SEQUENCE</scope>
    <source>
        <tissue evidence="36">Whole embryo</tissue>
    </source>
</reference>
<dbReference type="FunFam" id="3.40.980.10:FF:000001">
    <property type="entry name" value="Molybdopterin molybdenumtransferase"/>
    <property type="match status" value="1"/>
</dbReference>
<dbReference type="EC" id="2.10.1.1" evidence="9"/>
<keyword evidence="21" id="KW-0206">Cytoskeleton</keyword>
<evidence type="ECO:0000256" key="5">
    <source>
        <dbReference type="ARBA" id="ARBA00005046"/>
    </source>
</evidence>
<dbReference type="NCBIfam" id="TIGR00177">
    <property type="entry name" value="molyb_syn"/>
    <property type="match status" value="2"/>
</dbReference>
<dbReference type="PROSITE" id="PS01079">
    <property type="entry name" value="MOCF_BIOSYNTHESIS_2"/>
    <property type="match status" value="1"/>
</dbReference>
<evidence type="ECO:0000256" key="10">
    <source>
        <dbReference type="ARBA" id="ARBA00022475"/>
    </source>
</evidence>
<evidence type="ECO:0000256" key="19">
    <source>
        <dbReference type="ARBA" id="ARBA00023136"/>
    </source>
</evidence>
<keyword evidence="20 33" id="KW-0501">Molybdenum cofactor biosynthesis</keyword>
<evidence type="ECO:0000256" key="26">
    <source>
        <dbReference type="ARBA" id="ARBA00034105"/>
    </source>
</evidence>
<keyword evidence="17 33" id="KW-0460">Magnesium</keyword>
<keyword evidence="24" id="KW-0966">Cell projection</keyword>
<dbReference type="InterPro" id="IPR036425">
    <property type="entry name" value="MoaB/Mog-like_dom_sf"/>
</dbReference>
<evidence type="ECO:0000256" key="21">
    <source>
        <dbReference type="ARBA" id="ARBA00023212"/>
    </source>
</evidence>
<evidence type="ECO:0000256" key="23">
    <source>
        <dbReference type="ARBA" id="ARBA00023268"/>
    </source>
</evidence>
<dbReference type="GO" id="GO:0005829">
    <property type="term" value="C:cytosol"/>
    <property type="evidence" value="ECO:0007669"/>
    <property type="project" value="UniProtKB-SubCell"/>
</dbReference>
<evidence type="ECO:0000256" key="7">
    <source>
        <dbReference type="ARBA" id="ARBA00008339"/>
    </source>
</evidence>
<evidence type="ECO:0000256" key="33">
    <source>
        <dbReference type="RuleBase" id="RU365090"/>
    </source>
</evidence>
<comment type="function">
    <text evidence="30">Microtubule-associated protein involved in membrane protein-cytoskeleton interactions. It is thought to anchor the inhibitory glycine receptor (GLYR) to subsynaptic microtubules. Acts as a major instructive molecule at inhibitory synapses, where it also clusters GABA type A receptors.</text>
</comment>
<gene>
    <name evidence="36" type="primary">Gphn-001</name>
</gene>
<comment type="function">
    <text evidence="29">Also has a catalytic activity and catalyzes two steps in the biosynthesis of the molybdenum cofactor. In the first step, molybdopterin is adenylated. Subsequently, molybdate is inserted into adenylated molybdopterin and AMP is released.</text>
</comment>
<evidence type="ECO:0000256" key="14">
    <source>
        <dbReference type="ARBA" id="ARBA00022723"/>
    </source>
</evidence>
<dbReference type="InterPro" id="IPR005111">
    <property type="entry name" value="MoeA_C_domain_IV"/>
</dbReference>
<evidence type="ECO:0000256" key="24">
    <source>
        <dbReference type="ARBA" id="ARBA00023273"/>
    </source>
</evidence>
<comment type="subcellular location">
    <subcellularLocation>
        <location evidence="3">Cell projection</location>
        <location evidence="3">Dendrite</location>
    </subcellularLocation>
    <subcellularLocation>
        <location evidence="2">Cytoplasm</location>
        <location evidence="2">Cytoskeleton</location>
    </subcellularLocation>
    <subcellularLocation>
        <location evidence="4">Cytoplasm</location>
        <location evidence="4">Cytosol</location>
    </subcellularLocation>
    <subcellularLocation>
        <location evidence="31">Postsynaptic cell membrane</location>
        <topology evidence="31">Lipid-anchor</topology>
        <orientation evidence="31">Cytoplasmic side</orientation>
    </subcellularLocation>
    <subcellularLocation>
        <location evidence="26">Postsynaptic density</location>
    </subcellularLocation>
</comment>
<evidence type="ECO:0000256" key="28">
    <source>
        <dbReference type="ARBA" id="ARBA00051501"/>
    </source>
</evidence>
<dbReference type="SMART" id="SM00852">
    <property type="entry name" value="MoCF_biosynth"/>
    <property type="match status" value="2"/>
</dbReference>
<dbReference type="GO" id="GO:0072579">
    <property type="term" value="P:glycine receptor clustering"/>
    <property type="evidence" value="ECO:0007669"/>
    <property type="project" value="TreeGrafter"/>
</dbReference>
<evidence type="ECO:0000256" key="22">
    <source>
        <dbReference type="ARBA" id="ARBA00023257"/>
    </source>
</evidence>
<dbReference type="Gene3D" id="2.170.190.11">
    <property type="entry name" value="Molybdopterin biosynthesis moea protein, domain 3"/>
    <property type="match status" value="1"/>
</dbReference>
<dbReference type="GO" id="GO:0005524">
    <property type="term" value="F:ATP binding"/>
    <property type="evidence" value="ECO:0007669"/>
    <property type="project" value="UniProtKB-UniRule"/>
</dbReference>
<keyword evidence="25" id="KW-0449">Lipoprotein</keyword>
<evidence type="ECO:0000256" key="20">
    <source>
        <dbReference type="ARBA" id="ARBA00023150"/>
    </source>
</evidence>
<dbReference type="InterPro" id="IPR036135">
    <property type="entry name" value="MoeA_linker/N_sf"/>
</dbReference>
<evidence type="ECO:0000256" key="29">
    <source>
        <dbReference type="ARBA" id="ARBA00055539"/>
    </source>
</evidence>
<dbReference type="FunFam" id="2.170.190.11:FF:000001">
    <property type="entry name" value="Molybdopterin molybdenumtransferase"/>
    <property type="match status" value="1"/>
</dbReference>
<dbReference type="Gene3D" id="3.40.980.10">
    <property type="entry name" value="MoaB/Mog-like domain"/>
    <property type="match status" value="2"/>
</dbReference>
<keyword evidence="13 33" id="KW-0808">Transferase</keyword>
<dbReference type="GO" id="GO:0099634">
    <property type="term" value="C:postsynaptic specialization membrane"/>
    <property type="evidence" value="ECO:0007669"/>
    <property type="project" value="GOC"/>
</dbReference>
<feature type="region of interest" description="Disordered" evidence="34">
    <location>
        <begin position="1"/>
        <end position="23"/>
    </location>
</feature>
<dbReference type="InterPro" id="IPR005110">
    <property type="entry name" value="MoeA_linker/N"/>
</dbReference>
<comment type="catalytic activity">
    <reaction evidence="27">
        <text>adenylyl-molybdopterin + molybdate = Mo-molybdopterin + AMP + H(+)</text>
        <dbReference type="Rhea" id="RHEA:35047"/>
        <dbReference type="ChEBI" id="CHEBI:15378"/>
        <dbReference type="ChEBI" id="CHEBI:36264"/>
        <dbReference type="ChEBI" id="CHEBI:62727"/>
        <dbReference type="ChEBI" id="CHEBI:71302"/>
        <dbReference type="ChEBI" id="CHEBI:456215"/>
        <dbReference type="EC" id="2.10.1.1"/>
    </reaction>
    <physiologicalReaction direction="left-to-right" evidence="27">
        <dbReference type="Rhea" id="RHEA:35048"/>
    </physiologicalReaction>
</comment>
<keyword evidence="11" id="KW-0963">Cytoplasm</keyword>
<keyword evidence="12 33" id="KW-0500">Molybdenum</keyword>
<keyword evidence="15" id="KW-0547">Nucleotide-binding</keyword>
<keyword evidence="10" id="KW-1003">Cell membrane</keyword>
<comment type="similarity">
    <text evidence="7">In the C-terminal section; belongs to the MoeA family.</text>
</comment>
<comment type="similarity">
    <text evidence="6">In the N-terminal section; belongs to the MoaB/Mog family.</text>
</comment>
<dbReference type="NCBIfam" id="NF045515">
    <property type="entry name" value="Glp_gephyrin"/>
    <property type="match status" value="1"/>
</dbReference>
<accession>A0A6F9DDA3</accession>
<keyword evidence="23" id="KW-0511">Multifunctional enzyme</keyword>
<evidence type="ECO:0000256" key="1">
    <source>
        <dbReference type="ARBA" id="ARBA00001946"/>
    </source>
</evidence>
<dbReference type="EC" id="2.7.7.75" evidence="8"/>
<dbReference type="InterPro" id="IPR038987">
    <property type="entry name" value="MoeA-like"/>
</dbReference>
<name>A0A6F9DDA3_9ASCI</name>
<comment type="similarity">
    <text evidence="33">Belongs to the MoeA family.</text>
</comment>
<dbReference type="SUPFAM" id="SSF63867">
    <property type="entry name" value="MoeA C-terminal domain-like"/>
    <property type="match status" value="1"/>
</dbReference>
<evidence type="ECO:0000256" key="13">
    <source>
        <dbReference type="ARBA" id="ARBA00022679"/>
    </source>
</evidence>
<dbReference type="FunFam" id="2.40.340.10:FF:000001">
    <property type="entry name" value="Molybdopterin molybdenumtransferase"/>
    <property type="match status" value="1"/>
</dbReference>
<evidence type="ECO:0000256" key="8">
    <source>
        <dbReference type="ARBA" id="ARBA00012509"/>
    </source>
</evidence>
<comment type="function">
    <text evidence="33">Catalyzes two steps in the biosynthesis of the molybdenum cofactor. In the first step, molybdopterin is adenylated. Subsequently, molybdate is inserted into adenylated molybdopterin and AMP is released.</text>
</comment>
<evidence type="ECO:0000256" key="15">
    <source>
        <dbReference type="ARBA" id="ARBA00022741"/>
    </source>
</evidence>
<evidence type="ECO:0000256" key="3">
    <source>
        <dbReference type="ARBA" id="ARBA00004279"/>
    </source>
</evidence>
<evidence type="ECO:0000256" key="12">
    <source>
        <dbReference type="ARBA" id="ARBA00022505"/>
    </source>
</evidence>
<dbReference type="SUPFAM" id="SSF63882">
    <property type="entry name" value="MoeA N-terminal region -like"/>
    <property type="match status" value="1"/>
</dbReference>
<dbReference type="PANTHER" id="PTHR10192:SF5">
    <property type="entry name" value="GEPHYRIN"/>
    <property type="match status" value="1"/>
</dbReference>
<dbReference type="CDD" id="cd00886">
    <property type="entry name" value="MogA_MoaB"/>
    <property type="match status" value="1"/>
</dbReference>
<evidence type="ECO:0000256" key="11">
    <source>
        <dbReference type="ARBA" id="ARBA00022490"/>
    </source>
</evidence>
<dbReference type="Pfam" id="PF03453">
    <property type="entry name" value="MoeA_N"/>
    <property type="match status" value="1"/>
</dbReference>
<organism evidence="36">
    <name type="scientific">Phallusia mammillata</name>
    <dbReference type="NCBI Taxonomy" id="59560"/>
    <lineage>
        <taxon>Eukaryota</taxon>
        <taxon>Metazoa</taxon>
        <taxon>Chordata</taxon>
        <taxon>Tunicata</taxon>
        <taxon>Ascidiacea</taxon>
        <taxon>Phlebobranchia</taxon>
        <taxon>Ascidiidae</taxon>
        <taxon>Phallusia</taxon>
    </lineage>
</organism>
<evidence type="ECO:0000256" key="25">
    <source>
        <dbReference type="ARBA" id="ARBA00023288"/>
    </source>
</evidence>
<keyword evidence="22" id="KW-0628">Postsynaptic cell membrane</keyword>
<evidence type="ECO:0000256" key="4">
    <source>
        <dbReference type="ARBA" id="ARBA00004514"/>
    </source>
</evidence>
<dbReference type="GO" id="GO:0005856">
    <property type="term" value="C:cytoskeleton"/>
    <property type="evidence" value="ECO:0007669"/>
    <property type="project" value="UniProtKB-SubCell"/>
</dbReference>
<evidence type="ECO:0000256" key="2">
    <source>
        <dbReference type="ARBA" id="ARBA00004245"/>
    </source>
</evidence>
<keyword evidence="14 33" id="KW-0479">Metal-binding</keyword>
<dbReference type="GO" id="GO:0061598">
    <property type="term" value="F:molybdopterin adenylyltransferase activity"/>
    <property type="evidence" value="ECO:0007669"/>
    <property type="project" value="UniProtKB-UniRule"/>
</dbReference>
<dbReference type="Gene3D" id="3.90.105.10">
    <property type="entry name" value="Molybdopterin biosynthesis moea protein, domain 2"/>
    <property type="match status" value="1"/>
</dbReference>
<feature type="domain" description="MoaB/Mog" evidence="35">
    <location>
        <begin position="83"/>
        <end position="230"/>
    </location>
</feature>
<dbReference type="PROSITE" id="PS01078">
    <property type="entry name" value="MOCF_BIOSYNTHESIS_1"/>
    <property type="match status" value="1"/>
</dbReference>
<dbReference type="GO" id="GO:0014069">
    <property type="term" value="C:postsynaptic density"/>
    <property type="evidence" value="ECO:0007669"/>
    <property type="project" value="UniProtKB-SubCell"/>
</dbReference>
<protein>
    <recommendedName>
        <fullName evidence="32">Gephyrin</fullName>
        <ecNumber evidence="9">2.10.1.1</ecNumber>
        <ecNumber evidence="8">2.7.7.75</ecNumber>
    </recommendedName>
</protein>
<evidence type="ECO:0000256" key="18">
    <source>
        <dbReference type="ARBA" id="ARBA00023018"/>
    </source>
</evidence>
<evidence type="ECO:0000256" key="16">
    <source>
        <dbReference type="ARBA" id="ARBA00022840"/>
    </source>
</evidence>
<dbReference type="SUPFAM" id="SSF53218">
    <property type="entry name" value="Molybdenum cofactor biosynthesis proteins"/>
    <property type="match status" value="2"/>
</dbReference>
<dbReference type="CDD" id="cd00887">
    <property type="entry name" value="MoeA"/>
    <property type="match status" value="1"/>
</dbReference>
<dbReference type="InterPro" id="IPR001453">
    <property type="entry name" value="MoaB/Mog_dom"/>
</dbReference>
<evidence type="ECO:0000256" key="31">
    <source>
        <dbReference type="ARBA" id="ARBA00060421"/>
    </source>
</evidence>
<evidence type="ECO:0000256" key="6">
    <source>
        <dbReference type="ARBA" id="ARBA00007589"/>
    </source>
</evidence>
<keyword evidence="16" id="KW-0067">ATP-binding</keyword>
<sequence>MESFRTMPLRPTRDPTSHYSPAFSVEDRPMQATSSAAFKLDEELFQITDQLDSFWLKTAKLNRGSVGTVPSPDMEDEPTIFVGILTVSDRCSSGENQDISGPRIQALIQSIPRFRVIVKVQKIVPDEVLVIQETLKDWSDKLGLSLILTTGGTGFSPRDVTPEATKAVIEKDAPAMAVAINIAALKITPHAMLSRAVCGIRGNVLIVNLPGSAKASTECLTVILPALPHGIDLLRNRRPSKTQDHQINDSTPSLSTDSFRHHIQEHPDRGSSLVTASDLNLEPEIEVDDAVSHACRHHSVVGSRPISRSIQSDSAVSGLDSSGISKIARRLRNSPYPLTSMDKAFSIVLNNSPPLRVVSKYYKEAFGHILAENVRSKGPLPPFPASIMDGYAVLASDTPGDLDVVGSSICERDNTSSSNTYLSPGKVYRITTGAPLPVGADAIVPVEETMLLEETDDGETELRVRIMKSVLPGQDVRPVGSDIKTGEVVVKAGTKIGPSEAGLLAAVGITSVRVHCLPVIALFSTGNELAEPDTQVLGPGEIRDSNRVTLTLFLEQQGYKVTDMGIIPDDPIRLKEALLNACDQADVIITSGGVSMGEKDFIKPLLTTLGATIQFGRVFMKPGKPTTFATLETTKGKKLFFALPGNPVSGLVTCNLFVLPCLRKMGGWEEPRPTIIKAKLSFDVRLDPRPEYQRVHLRWEPKESTPWADSTGRQISSRLLSMVSANGLLMLPPRNDMCQSIKRGEVVDAMVIDQL</sequence>
<evidence type="ECO:0000256" key="30">
    <source>
        <dbReference type="ARBA" id="ARBA00059974"/>
    </source>
</evidence>
<proteinExistence type="evidence at transcript level"/>
<evidence type="ECO:0000256" key="17">
    <source>
        <dbReference type="ARBA" id="ARBA00022842"/>
    </source>
</evidence>
<dbReference type="GO" id="GO:0007529">
    <property type="term" value="P:establishment of synaptic specificity at neuromuscular junction"/>
    <property type="evidence" value="ECO:0007669"/>
    <property type="project" value="TreeGrafter"/>
</dbReference>
<evidence type="ECO:0000259" key="35">
    <source>
        <dbReference type="SMART" id="SM00852"/>
    </source>
</evidence>
<comment type="catalytic activity">
    <reaction evidence="28">
        <text>molybdopterin + ATP + H(+) = adenylyl-molybdopterin + diphosphate</text>
        <dbReference type="Rhea" id="RHEA:31331"/>
        <dbReference type="ChEBI" id="CHEBI:15378"/>
        <dbReference type="ChEBI" id="CHEBI:30616"/>
        <dbReference type="ChEBI" id="CHEBI:33019"/>
        <dbReference type="ChEBI" id="CHEBI:58698"/>
        <dbReference type="ChEBI" id="CHEBI:62727"/>
        <dbReference type="EC" id="2.7.7.75"/>
    </reaction>
    <physiologicalReaction direction="left-to-right" evidence="28">
        <dbReference type="Rhea" id="RHEA:31332"/>
    </physiologicalReaction>
</comment>
<dbReference type="GO" id="GO:0006777">
    <property type="term" value="P:Mo-molybdopterin cofactor biosynthetic process"/>
    <property type="evidence" value="ECO:0007669"/>
    <property type="project" value="UniProtKB-UniRule"/>
</dbReference>
<dbReference type="EMBL" id="LR785555">
    <property type="protein sequence ID" value="CAB3250573.1"/>
    <property type="molecule type" value="mRNA"/>
</dbReference>
<dbReference type="InterPro" id="IPR008284">
    <property type="entry name" value="MoCF_biosynth_CS"/>
</dbReference>
<comment type="pathway">
    <text evidence="5 33">Cofactor biosynthesis; molybdopterin biosynthesis.</text>
</comment>
<dbReference type="InterPro" id="IPR036688">
    <property type="entry name" value="MoeA_C_domain_IV_sf"/>
</dbReference>
<dbReference type="PANTHER" id="PTHR10192">
    <property type="entry name" value="MOLYBDOPTERIN BIOSYNTHESIS PROTEIN"/>
    <property type="match status" value="1"/>
</dbReference>
<keyword evidence="18" id="KW-0770">Synapse</keyword>
<dbReference type="Pfam" id="PF00994">
    <property type="entry name" value="MoCF_biosynth"/>
    <property type="match status" value="2"/>
</dbReference>
<evidence type="ECO:0000256" key="9">
    <source>
        <dbReference type="ARBA" id="ARBA00013269"/>
    </source>
</evidence>
<evidence type="ECO:0000256" key="32">
    <source>
        <dbReference type="ARBA" id="ARBA00073890"/>
    </source>
</evidence>
<keyword evidence="19" id="KW-0472">Membrane</keyword>
<dbReference type="UniPathway" id="UPA00344"/>
<dbReference type="GO" id="GO:0030425">
    <property type="term" value="C:dendrite"/>
    <property type="evidence" value="ECO:0007669"/>
    <property type="project" value="UniProtKB-SubCell"/>
</dbReference>
<dbReference type="FunFam" id="3.40.980.10:FF:000002">
    <property type="entry name" value="Molybdopterin molybdenumtransferase"/>
    <property type="match status" value="1"/>
</dbReference>
<feature type="domain" description="MoaB/Mog" evidence="35">
    <location>
        <begin position="521"/>
        <end position="664"/>
    </location>
</feature>
<dbReference type="AlphaFoldDB" id="A0A6F9DDA3"/>
<dbReference type="Gene3D" id="2.40.340.10">
    <property type="entry name" value="MoeA, C-terminal, domain IV"/>
    <property type="match status" value="1"/>
</dbReference>
<comment type="cofactor">
    <cofactor evidence="1 33">
        <name>Mg(2+)</name>
        <dbReference type="ChEBI" id="CHEBI:18420"/>
    </cofactor>
</comment>
<dbReference type="GO" id="GO:0097112">
    <property type="term" value="P:gamma-aminobutyric acid receptor clustering"/>
    <property type="evidence" value="ECO:0007669"/>
    <property type="project" value="TreeGrafter"/>
</dbReference>
<evidence type="ECO:0000256" key="27">
    <source>
        <dbReference type="ARBA" id="ARBA00050229"/>
    </source>
</evidence>
<dbReference type="GO" id="GO:0061599">
    <property type="term" value="F:molybdopterin molybdotransferase activity"/>
    <property type="evidence" value="ECO:0007669"/>
    <property type="project" value="UniProtKB-UniRule"/>
</dbReference>
<dbReference type="GO" id="GO:0098970">
    <property type="term" value="P:postsynaptic neurotransmitter receptor diffusion trapping"/>
    <property type="evidence" value="ECO:0007669"/>
    <property type="project" value="TreeGrafter"/>
</dbReference>
<dbReference type="Pfam" id="PF03454">
    <property type="entry name" value="MoeA_C"/>
    <property type="match status" value="1"/>
</dbReference>